<gene>
    <name evidence="9" type="ORF">GGD88_002538</name>
</gene>
<evidence type="ECO:0000256" key="1">
    <source>
        <dbReference type="ARBA" id="ARBA00022553"/>
    </source>
</evidence>
<dbReference type="Proteomes" id="UP000555728">
    <property type="component" value="Unassembled WGS sequence"/>
</dbReference>
<evidence type="ECO:0000313" key="10">
    <source>
        <dbReference type="Proteomes" id="UP000555728"/>
    </source>
</evidence>
<evidence type="ECO:0000259" key="8">
    <source>
        <dbReference type="PROSITE" id="PS50110"/>
    </source>
</evidence>
<dbReference type="Gene3D" id="3.40.50.2300">
    <property type="match status" value="1"/>
</dbReference>
<keyword evidence="3" id="KW-0805">Transcription regulation</keyword>
<dbReference type="InterPro" id="IPR039420">
    <property type="entry name" value="WalR-like"/>
</dbReference>
<proteinExistence type="predicted"/>
<protein>
    <submittedName>
        <fullName evidence="9">DNA-binding response OmpR family regulator</fullName>
    </submittedName>
</protein>
<evidence type="ECO:0000256" key="5">
    <source>
        <dbReference type="ARBA" id="ARBA00023163"/>
    </source>
</evidence>
<feature type="region of interest" description="Disordered" evidence="7">
    <location>
        <begin position="139"/>
        <end position="171"/>
    </location>
</feature>
<evidence type="ECO:0000256" key="7">
    <source>
        <dbReference type="SAM" id="MobiDB-lite"/>
    </source>
</evidence>
<keyword evidence="5" id="KW-0804">Transcription</keyword>
<keyword evidence="1 6" id="KW-0597">Phosphoprotein</keyword>
<dbReference type="InterPro" id="IPR011006">
    <property type="entry name" value="CheY-like_superfamily"/>
</dbReference>
<dbReference type="GO" id="GO:0000156">
    <property type="term" value="F:phosphorelay response regulator activity"/>
    <property type="evidence" value="ECO:0007669"/>
    <property type="project" value="TreeGrafter"/>
</dbReference>
<dbReference type="GO" id="GO:0032993">
    <property type="term" value="C:protein-DNA complex"/>
    <property type="evidence" value="ECO:0007669"/>
    <property type="project" value="TreeGrafter"/>
</dbReference>
<keyword evidence="4 9" id="KW-0238">DNA-binding</keyword>
<evidence type="ECO:0000256" key="3">
    <source>
        <dbReference type="ARBA" id="ARBA00023015"/>
    </source>
</evidence>
<organism evidence="9 10">
    <name type="scientific">Roseospira goensis</name>
    <dbReference type="NCBI Taxonomy" id="391922"/>
    <lineage>
        <taxon>Bacteria</taxon>
        <taxon>Pseudomonadati</taxon>
        <taxon>Pseudomonadota</taxon>
        <taxon>Alphaproteobacteria</taxon>
        <taxon>Rhodospirillales</taxon>
        <taxon>Rhodospirillaceae</taxon>
        <taxon>Roseospira</taxon>
    </lineage>
</organism>
<dbReference type="InterPro" id="IPR001789">
    <property type="entry name" value="Sig_transdc_resp-reg_receiver"/>
</dbReference>
<name>A0A7W6S258_9PROT</name>
<evidence type="ECO:0000256" key="2">
    <source>
        <dbReference type="ARBA" id="ARBA00023012"/>
    </source>
</evidence>
<keyword evidence="2" id="KW-0902">Two-component regulatory system</keyword>
<evidence type="ECO:0000256" key="4">
    <source>
        <dbReference type="ARBA" id="ARBA00023125"/>
    </source>
</evidence>
<dbReference type="Pfam" id="PF00072">
    <property type="entry name" value="Response_reg"/>
    <property type="match status" value="1"/>
</dbReference>
<dbReference type="SUPFAM" id="SSF52172">
    <property type="entry name" value="CheY-like"/>
    <property type="match status" value="1"/>
</dbReference>
<dbReference type="PANTHER" id="PTHR48111">
    <property type="entry name" value="REGULATOR OF RPOS"/>
    <property type="match status" value="1"/>
</dbReference>
<dbReference type="GO" id="GO:0000976">
    <property type="term" value="F:transcription cis-regulatory region binding"/>
    <property type="evidence" value="ECO:0007669"/>
    <property type="project" value="TreeGrafter"/>
</dbReference>
<dbReference type="SMART" id="SM00448">
    <property type="entry name" value="REC"/>
    <property type="match status" value="1"/>
</dbReference>
<comment type="caution">
    <text evidence="9">The sequence shown here is derived from an EMBL/GenBank/DDBJ whole genome shotgun (WGS) entry which is preliminary data.</text>
</comment>
<accession>A0A7W6S258</accession>
<dbReference type="PANTHER" id="PTHR48111:SF1">
    <property type="entry name" value="TWO-COMPONENT RESPONSE REGULATOR ORR33"/>
    <property type="match status" value="1"/>
</dbReference>
<evidence type="ECO:0000256" key="6">
    <source>
        <dbReference type="PROSITE-ProRule" id="PRU00169"/>
    </source>
</evidence>
<dbReference type="PROSITE" id="PS50110">
    <property type="entry name" value="RESPONSE_REGULATORY"/>
    <property type="match status" value="1"/>
</dbReference>
<dbReference type="RefSeq" id="WP_184435951.1">
    <property type="nucleotide sequence ID" value="NZ_JACIGI010000021.1"/>
</dbReference>
<sequence length="171" mass="18994">MGGYTLERLNFLIVDDSGHMRTLVKTILGALGATQVQEARDGATALTEMRHFPADIVVCDRHMAPMDGLAFVRRVRTGSDSPNPFVPIIMLTGETAMTSVVEARDAGVHEFLAKPISARSLYARIQAIIERPRPFVRTPTYFGPNRRRRQVPWAGPERRRTGRVTGGRTPP</sequence>
<feature type="modified residue" description="4-aspartylphosphate" evidence="6">
    <location>
        <position position="60"/>
    </location>
</feature>
<dbReference type="GO" id="GO:0006355">
    <property type="term" value="P:regulation of DNA-templated transcription"/>
    <property type="evidence" value="ECO:0007669"/>
    <property type="project" value="TreeGrafter"/>
</dbReference>
<dbReference type="GO" id="GO:0005829">
    <property type="term" value="C:cytosol"/>
    <property type="evidence" value="ECO:0007669"/>
    <property type="project" value="TreeGrafter"/>
</dbReference>
<dbReference type="EMBL" id="JACIGI010000021">
    <property type="protein sequence ID" value="MBB4286797.1"/>
    <property type="molecule type" value="Genomic_DNA"/>
</dbReference>
<dbReference type="AlphaFoldDB" id="A0A7W6S258"/>
<keyword evidence="10" id="KW-1185">Reference proteome</keyword>
<reference evidence="9 10" key="1">
    <citation type="submission" date="2020-08" db="EMBL/GenBank/DDBJ databases">
        <title>Genome sequencing of Purple Non-Sulfur Bacteria from various extreme environments.</title>
        <authorList>
            <person name="Mayer M."/>
        </authorList>
    </citation>
    <scope>NUCLEOTIDE SEQUENCE [LARGE SCALE GENOMIC DNA]</scope>
    <source>
        <strain evidence="9 10">JA135</strain>
    </source>
</reference>
<feature type="domain" description="Response regulatory" evidence="8">
    <location>
        <begin position="10"/>
        <end position="129"/>
    </location>
</feature>
<evidence type="ECO:0000313" key="9">
    <source>
        <dbReference type="EMBL" id="MBB4286797.1"/>
    </source>
</evidence>